<proteinExistence type="predicted"/>
<sequence length="222" mass="20639">MLAGRGRRAAPGTVPGPEAAPRRGTALPCAPATGTGTSAAFVAAAITPVIAPVIAPVIKSGAGPALTARVLPWSAGTPVGALIRALGPGGPVSRASAASSGAAGTGTVGSVTRERTAPRGGAPQLGATGIAAPVAPSGALIARAAPPCTAVGRSAVLTAASFAGAVRAKARAVRIAATGRRGTGIPAGTRSTPALVGAAPVGTALSITGAIAAPGGDAEPVA</sequence>
<reference evidence="2" key="1">
    <citation type="submission" date="2020-02" db="EMBL/GenBank/DDBJ databases">
        <authorList>
            <person name="Meier V. D."/>
        </authorList>
    </citation>
    <scope>NUCLEOTIDE SEQUENCE</scope>
    <source>
        <strain evidence="2">AVDCRST_MAG83</strain>
    </source>
</reference>
<dbReference type="EMBL" id="CADCTE010000126">
    <property type="protein sequence ID" value="CAA9252792.1"/>
    <property type="molecule type" value="Genomic_DNA"/>
</dbReference>
<evidence type="ECO:0000313" key="2">
    <source>
        <dbReference type="EMBL" id="CAA9252792.1"/>
    </source>
</evidence>
<feature type="region of interest" description="Disordered" evidence="1">
    <location>
        <begin position="1"/>
        <end position="31"/>
    </location>
</feature>
<accession>A0A6J4IKC0</accession>
<protein>
    <submittedName>
        <fullName evidence="2">Uncharacterized protein</fullName>
    </submittedName>
</protein>
<feature type="region of interest" description="Disordered" evidence="1">
    <location>
        <begin position="94"/>
        <end position="128"/>
    </location>
</feature>
<dbReference type="AlphaFoldDB" id="A0A6J4IKC0"/>
<dbReference type="RefSeq" id="WP_294568385.1">
    <property type="nucleotide sequence ID" value="NZ_CADCTE010000126.1"/>
</dbReference>
<name>A0A6J4IKC0_9MICC</name>
<gene>
    <name evidence="2" type="ORF">AVDCRST_MAG83-2235</name>
</gene>
<evidence type="ECO:0000256" key="1">
    <source>
        <dbReference type="SAM" id="MobiDB-lite"/>
    </source>
</evidence>
<organism evidence="2">
    <name type="scientific">uncultured Arthrobacter sp</name>
    <dbReference type="NCBI Taxonomy" id="114050"/>
    <lineage>
        <taxon>Bacteria</taxon>
        <taxon>Bacillati</taxon>
        <taxon>Actinomycetota</taxon>
        <taxon>Actinomycetes</taxon>
        <taxon>Micrococcales</taxon>
        <taxon>Micrococcaceae</taxon>
        <taxon>Arthrobacter</taxon>
        <taxon>environmental samples</taxon>
    </lineage>
</organism>